<feature type="transmembrane region" description="Helical" evidence="1">
    <location>
        <begin position="33"/>
        <end position="54"/>
    </location>
</feature>
<evidence type="ECO:0000313" key="3">
    <source>
        <dbReference type="Proteomes" id="UP000228531"/>
    </source>
</evidence>
<comment type="caution">
    <text evidence="2">The sequence shown here is derived from an EMBL/GenBank/DDBJ whole genome shotgun (WGS) entry which is preliminary data.</text>
</comment>
<keyword evidence="3" id="KW-1185">Reference proteome</keyword>
<evidence type="ECO:0000256" key="1">
    <source>
        <dbReference type="SAM" id="Phobius"/>
    </source>
</evidence>
<name>A0A2M8WK72_9RHOB</name>
<proteinExistence type="predicted"/>
<dbReference type="Proteomes" id="UP000228531">
    <property type="component" value="Unassembled WGS sequence"/>
</dbReference>
<keyword evidence="1" id="KW-0472">Membrane</keyword>
<reference evidence="2 3" key="1">
    <citation type="submission" date="2017-11" db="EMBL/GenBank/DDBJ databases">
        <title>Genomic Encyclopedia of Archaeal and Bacterial Type Strains, Phase II (KMG-II): From Individual Species to Whole Genera.</title>
        <authorList>
            <person name="Goeker M."/>
        </authorList>
    </citation>
    <scope>NUCLEOTIDE SEQUENCE [LARGE SCALE GENOMIC DNA]</scope>
    <source>
        <strain evidence="2 3">DSM 29128</strain>
    </source>
</reference>
<gene>
    <name evidence="2" type="ORF">BC777_0161</name>
</gene>
<feature type="transmembrane region" description="Helical" evidence="1">
    <location>
        <begin position="6"/>
        <end position="26"/>
    </location>
</feature>
<evidence type="ECO:0000313" key="2">
    <source>
        <dbReference type="EMBL" id="PJI91335.1"/>
    </source>
</evidence>
<dbReference type="AlphaFoldDB" id="A0A2M8WK72"/>
<keyword evidence="1" id="KW-0812">Transmembrane</keyword>
<accession>A0A2M8WK72</accession>
<feature type="transmembrane region" description="Helical" evidence="1">
    <location>
        <begin position="74"/>
        <end position="99"/>
    </location>
</feature>
<organism evidence="2 3">
    <name type="scientific">Yoonia maricola</name>
    <dbReference type="NCBI Taxonomy" id="420999"/>
    <lineage>
        <taxon>Bacteria</taxon>
        <taxon>Pseudomonadati</taxon>
        <taxon>Pseudomonadota</taxon>
        <taxon>Alphaproteobacteria</taxon>
        <taxon>Rhodobacterales</taxon>
        <taxon>Paracoccaceae</taxon>
        <taxon>Yoonia</taxon>
    </lineage>
</organism>
<protein>
    <submittedName>
        <fullName evidence="2">Uncharacterized protein</fullName>
    </submittedName>
</protein>
<keyword evidence="1" id="KW-1133">Transmembrane helix</keyword>
<dbReference type="EMBL" id="PGTY01000001">
    <property type="protein sequence ID" value="PJI91335.1"/>
    <property type="molecule type" value="Genomic_DNA"/>
</dbReference>
<dbReference type="RefSeq" id="WP_100366272.1">
    <property type="nucleotide sequence ID" value="NZ_PGTY01000001.1"/>
</dbReference>
<sequence>MAEVLFIVVPFGLVGAVFFAMCFAFGKRRMSGWLTGVAVLLVIFAVLMIVGIQYEQSLPNNGRMQQERALDGLGYVLALIGFGVPAIVGGLLGGGLGWFQYEEAKNA</sequence>